<proteinExistence type="predicted"/>
<evidence type="ECO:0000313" key="3">
    <source>
        <dbReference type="Proteomes" id="UP001590950"/>
    </source>
</evidence>
<organism evidence="2 3">
    <name type="scientific">Stereocaulon virgatum</name>
    <dbReference type="NCBI Taxonomy" id="373712"/>
    <lineage>
        <taxon>Eukaryota</taxon>
        <taxon>Fungi</taxon>
        <taxon>Dikarya</taxon>
        <taxon>Ascomycota</taxon>
        <taxon>Pezizomycotina</taxon>
        <taxon>Lecanoromycetes</taxon>
        <taxon>OSLEUM clade</taxon>
        <taxon>Lecanoromycetidae</taxon>
        <taxon>Lecanorales</taxon>
        <taxon>Lecanorineae</taxon>
        <taxon>Stereocaulaceae</taxon>
        <taxon>Stereocaulon</taxon>
    </lineage>
</organism>
<accession>A0ABR4AJ03</accession>
<reference evidence="2 3" key="1">
    <citation type="submission" date="2024-09" db="EMBL/GenBank/DDBJ databases">
        <title>Rethinking Asexuality: The Enigmatic Case of Functional Sexual Genes in Lepraria (Stereocaulaceae).</title>
        <authorList>
            <person name="Doellman M."/>
            <person name="Sun Y."/>
            <person name="Barcenas-Pena A."/>
            <person name="Lumbsch H.T."/>
            <person name="Grewe F."/>
        </authorList>
    </citation>
    <scope>NUCLEOTIDE SEQUENCE [LARGE SCALE GENOMIC DNA]</scope>
    <source>
        <strain evidence="2 3">Mercado 3170</strain>
    </source>
</reference>
<name>A0ABR4AJ03_9LECA</name>
<dbReference type="EMBL" id="JBEFKJ010000008">
    <property type="protein sequence ID" value="KAL2044841.1"/>
    <property type="molecule type" value="Genomic_DNA"/>
</dbReference>
<protein>
    <recommendedName>
        <fullName evidence="1">Heterokaryon incompatibility domain-containing protein</fullName>
    </recommendedName>
</protein>
<dbReference type="InterPro" id="IPR010730">
    <property type="entry name" value="HET"/>
</dbReference>
<comment type="caution">
    <text evidence="2">The sequence shown here is derived from an EMBL/GenBank/DDBJ whole genome shotgun (WGS) entry which is preliminary data.</text>
</comment>
<sequence length="653" mass="73334">MTMESYMYSGLDGEKQIRVLHLLPGPFTSDVHIKLQTVELSTADAPQYEALSYVWGSKEDPAKIAVTDGIDHVLKALSITRNLAEALPYLRDIKKTRTLWIDAICIDQFNLEERSKQVSKMGDVYRLANRVLVWLGPETPNSNRAMRLLNTLSAQVKVDWATRTISSAPGTDNRWRITVADFDCNKDIIHAVERLLASQWFERLWVWPEIRLANDSALVLQGYDTILWQDMLTATYVLRGTLALHRHSHLQKRLQNVAMIGIPLGDGLETLANITRCCKCEDPRDRIFALRSLLPKEQTGVIKPDYTKSVGETYWRSMISYVVELESLDILGLCNLSDDSGGLPTWVVDWSKLSMNRTIQMRTPSAGGNSSCEANVMGTDVLEVVGAQCSTITRVGPSFDAGVTGADHGQKLSRLMSLDPHKPYVGGGDMLGAYCRTFVLDDAIANNYVPPLKQGLKLEEARNAVLEIVSCNRGSSGALSRNAVNYLYHSERLLEDYVFFTTETGHFGVSLAKPKVYDQVVALLGCRSLMLLRPTNCGYSVVGRCYVQGFMDAEALLGPLPGEWRRVLRLHDGSQVWYPAFAQETTGKVQATDPRLGPLPAGWRLKVHELEDYWNWYVPSDTRQDHVEISKDPRMTSKELKLREVDMKTFRLV</sequence>
<feature type="domain" description="Heterokaryon incompatibility" evidence="1">
    <location>
        <begin position="48"/>
        <end position="207"/>
    </location>
</feature>
<dbReference type="PANTHER" id="PTHR24148:SF64">
    <property type="entry name" value="HETEROKARYON INCOMPATIBILITY DOMAIN-CONTAINING PROTEIN"/>
    <property type="match status" value="1"/>
</dbReference>
<dbReference type="Pfam" id="PF06985">
    <property type="entry name" value="HET"/>
    <property type="match status" value="1"/>
</dbReference>
<dbReference type="Proteomes" id="UP001590950">
    <property type="component" value="Unassembled WGS sequence"/>
</dbReference>
<evidence type="ECO:0000259" key="1">
    <source>
        <dbReference type="Pfam" id="PF06985"/>
    </source>
</evidence>
<keyword evidence="3" id="KW-1185">Reference proteome</keyword>
<dbReference type="InterPro" id="IPR052895">
    <property type="entry name" value="HetReg/Transcr_Mod"/>
</dbReference>
<gene>
    <name evidence="2" type="ORF">N7G274_002616</name>
</gene>
<evidence type="ECO:0000313" key="2">
    <source>
        <dbReference type="EMBL" id="KAL2044841.1"/>
    </source>
</evidence>
<dbReference type="PANTHER" id="PTHR24148">
    <property type="entry name" value="ANKYRIN REPEAT DOMAIN-CONTAINING PROTEIN 39 HOMOLOG-RELATED"/>
    <property type="match status" value="1"/>
</dbReference>